<reference evidence="2 3" key="2">
    <citation type="submission" date="2020-05" db="EMBL/GenBank/DDBJ databases">
        <title>Identification and distribution of gene clusters putatively required for synthesis of sphingolipid metabolism inhibitors in phylogenetically diverse species of the filamentous fungus Fusarium.</title>
        <authorList>
            <person name="Kim H.-S."/>
            <person name="Busman M."/>
            <person name="Brown D.W."/>
            <person name="Divon H."/>
            <person name="Uhlig S."/>
            <person name="Proctor R.H."/>
        </authorList>
    </citation>
    <scope>NUCLEOTIDE SEQUENCE [LARGE SCALE GENOMIC DNA]</scope>
    <source>
        <strain evidence="2 3">NRRL 25331</strain>
    </source>
</reference>
<protein>
    <recommendedName>
        <fullName evidence="1">DUF7600 domain-containing protein</fullName>
    </recommendedName>
</protein>
<gene>
    <name evidence="2" type="ORF">FCIRC_3270</name>
</gene>
<evidence type="ECO:0000313" key="2">
    <source>
        <dbReference type="EMBL" id="KAF5685781.1"/>
    </source>
</evidence>
<evidence type="ECO:0000259" key="1">
    <source>
        <dbReference type="Pfam" id="PF24539"/>
    </source>
</evidence>
<dbReference type="Pfam" id="PF24539">
    <property type="entry name" value="DUF7600"/>
    <property type="match status" value="1"/>
</dbReference>
<dbReference type="Proteomes" id="UP000572754">
    <property type="component" value="Unassembled WGS sequence"/>
</dbReference>
<comment type="caution">
    <text evidence="2">The sequence shown here is derived from an EMBL/GenBank/DDBJ whole genome shotgun (WGS) entry which is preliminary data.</text>
</comment>
<proteinExistence type="predicted"/>
<reference evidence="3" key="1">
    <citation type="journal article" date="2020" name="BMC Genomics">
        <title>Correction to: Identification and distribution of gene clusters required for synthesis of sphingolipid metabolism inhibitors in diverse species of the filamentous fungus Fusarium.</title>
        <authorList>
            <person name="Kim H.S."/>
            <person name="Lohmar J.M."/>
            <person name="Busman M."/>
            <person name="Brown D.W."/>
            <person name="Naumann T.A."/>
            <person name="Divon H.H."/>
            <person name="Lysoe E."/>
            <person name="Uhlig S."/>
            <person name="Proctor R.H."/>
        </authorList>
    </citation>
    <scope>NUCLEOTIDE SEQUENCE [LARGE SCALE GENOMIC DNA]</scope>
    <source>
        <strain evidence="3">NRRL 25331</strain>
    </source>
</reference>
<feature type="domain" description="DUF7600" evidence="1">
    <location>
        <begin position="321"/>
        <end position="486"/>
    </location>
</feature>
<keyword evidence="3" id="KW-1185">Reference proteome</keyword>
<evidence type="ECO:0000313" key="3">
    <source>
        <dbReference type="Proteomes" id="UP000572754"/>
    </source>
</evidence>
<organism evidence="2 3">
    <name type="scientific">Fusarium circinatum</name>
    <name type="common">Pitch canker fungus</name>
    <name type="synonym">Gibberella circinata</name>
    <dbReference type="NCBI Taxonomy" id="48490"/>
    <lineage>
        <taxon>Eukaryota</taxon>
        <taxon>Fungi</taxon>
        <taxon>Dikarya</taxon>
        <taxon>Ascomycota</taxon>
        <taxon>Pezizomycotina</taxon>
        <taxon>Sordariomycetes</taxon>
        <taxon>Hypocreomycetidae</taxon>
        <taxon>Hypocreales</taxon>
        <taxon>Nectriaceae</taxon>
        <taxon>Fusarium</taxon>
        <taxon>Fusarium fujikuroi species complex</taxon>
    </lineage>
</organism>
<sequence length="773" mass="87063">MIYCTLCGIHITEQPGETWLQEFRAVWVESDLLNNVAVSGVGRWGNSVDDFTGTVPVDPKKRYDDDAGPGTTIDVALTPNKPTMLIRSLDEDVSAWGYGFHASCWDIFIKYATPDLGHLFAACLSMPTGQEAFLNWGHDYGGASILEKPFTVPTRDTRFPDPRTIPNLFRSDPFHIPALARAIQQTTRLQNDVFLSRINFNAETLTKDPFFRLSPDILQLITMLLSTSEIHAVRLASPVFASLKLTERFWTSRFQPGREFEYIPEIIDHPPESWRAFCLSLQIWALNDSSMANRKRIWGLTKTLHGLLSQMEDAPCQGRPLQTWFETSADPDDTSACWHTAACASTQPNGSFVNGNRGLRARTLRFPQALKAQRMSVSFVNLPEGVFVSGLVLIDHNRERHAIGYIHESNMVEIHLPIAQYIQGWELALHTSGVKAMALIYEDGVLSSWAGEPVGSPRWRLAGPPSLSAIKAEFDAIKLVKLSRGSLDELTWLNNCLWYPQVPPTGLLYDWNEGDKPPSEFILPMTTVFFGEADDMYTSILTEIVIWVFDICYIAGIEFRFTDASHNRHLGNIGPFDQDFPGRRNFSDSNDSHVSLIIDGVAGERLKSFEVQERGVSLVGMKGILMEREKAGRLSNLKDPKLLGCLPSATPKRVRFSDQYERPKNKAPLTQTRKLDGITILKKKDEVYRIITVALSRFLKPLEIPPNTHVIEHRLWSKGGIYTIRSVEPILPNTRYNNIAVRVIIHRDPGWAQLLASYLKKLGLFELQANGNN</sequence>
<dbReference type="InterPro" id="IPR056021">
    <property type="entry name" value="DUF7600"/>
</dbReference>
<dbReference type="AlphaFoldDB" id="A0A8H5UAR1"/>
<dbReference type="EMBL" id="JAAQPE010000100">
    <property type="protein sequence ID" value="KAF5685781.1"/>
    <property type="molecule type" value="Genomic_DNA"/>
</dbReference>
<accession>A0A8H5UAR1</accession>
<name>A0A8H5UAR1_FUSCI</name>